<dbReference type="GO" id="GO:0071944">
    <property type="term" value="C:cell periphery"/>
    <property type="evidence" value="ECO:0007669"/>
    <property type="project" value="UniProtKB-ARBA"/>
</dbReference>
<dbReference type="SUPFAM" id="SSF50729">
    <property type="entry name" value="PH domain-like"/>
    <property type="match status" value="1"/>
</dbReference>
<accession>A0AAN8ZYE1</accession>
<dbReference type="InterPro" id="IPR052074">
    <property type="entry name" value="NonRcpt_TyrProt_Phosphatase"/>
</dbReference>
<dbReference type="GO" id="GO:0009887">
    <property type="term" value="P:animal organ morphogenesis"/>
    <property type="evidence" value="ECO:0007669"/>
    <property type="project" value="UniProtKB-ARBA"/>
</dbReference>
<dbReference type="PROSITE" id="PS50057">
    <property type="entry name" value="FERM_3"/>
    <property type="match status" value="1"/>
</dbReference>
<dbReference type="GO" id="GO:0048731">
    <property type="term" value="P:system development"/>
    <property type="evidence" value="ECO:0007669"/>
    <property type="project" value="UniProtKB-ARBA"/>
</dbReference>
<dbReference type="InterPro" id="IPR000299">
    <property type="entry name" value="FERM_domain"/>
</dbReference>
<keyword evidence="4" id="KW-1185">Reference proteome</keyword>
<dbReference type="Gene3D" id="2.30.29.30">
    <property type="entry name" value="Pleckstrin-homology domain (PH domain)/Phosphotyrosine-binding domain (PTB)"/>
    <property type="match status" value="1"/>
</dbReference>
<dbReference type="InterPro" id="IPR011993">
    <property type="entry name" value="PH-like_dom_sf"/>
</dbReference>
<dbReference type="SMART" id="SM01196">
    <property type="entry name" value="FERM_C"/>
    <property type="match status" value="1"/>
</dbReference>
<dbReference type="SMART" id="SM00295">
    <property type="entry name" value="B41"/>
    <property type="match status" value="1"/>
</dbReference>
<feature type="compositionally biased region" description="Low complexity" evidence="1">
    <location>
        <begin position="443"/>
        <end position="459"/>
    </location>
</feature>
<organism evidence="3 4">
    <name type="scientific">Halocaridina rubra</name>
    <name type="common">Hawaiian red shrimp</name>
    <dbReference type="NCBI Taxonomy" id="373956"/>
    <lineage>
        <taxon>Eukaryota</taxon>
        <taxon>Metazoa</taxon>
        <taxon>Ecdysozoa</taxon>
        <taxon>Arthropoda</taxon>
        <taxon>Crustacea</taxon>
        <taxon>Multicrustacea</taxon>
        <taxon>Malacostraca</taxon>
        <taxon>Eumalacostraca</taxon>
        <taxon>Eucarida</taxon>
        <taxon>Decapoda</taxon>
        <taxon>Pleocyemata</taxon>
        <taxon>Caridea</taxon>
        <taxon>Atyoidea</taxon>
        <taxon>Atyidae</taxon>
        <taxon>Halocaridina</taxon>
    </lineage>
</organism>
<dbReference type="CDD" id="cd14473">
    <property type="entry name" value="FERM_B-lobe"/>
    <property type="match status" value="1"/>
</dbReference>
<feature type="region of interest" description="Disordered" evidence="1">
    <location>
        <begin position="404"/>
        <end position="469"/>
    </location>
</feature>
<comment type="caution">
    <text evidence="3">The sequence shown here is derived from an EMBL/GenBank/DDBJ whole genome shotgun (WGS) entry which is preliminary data.</text>
</comment>
<dbReference type="InterPro" id="IPR018980">
    <property type="entry name" value="FERM_PH-like_C"/>
</dbReference>
<dbReference type="PANTHER" id="PTHR46900">
    <property type="entry name" value="TYROSINE-PROTEIN PHOSPHATASE NON-RECEPTOR TYPE 13"/>
    <property type="match status" value="1"/>
</dbReference>
<dbReference type="InterPro" id="IPR035963">
    <property type="entry name" value="FERM_2"/>
</dbReference>
<dbReference type="SUPFAM" id="SSF47031">
    <property type="entry name" value="Second domain of FERM"/>
    <property type="match status" value="1"/>
</dbReference>
<dbReference type="Pfam" id="PF00373">
    <property type="entry name" value="FERM_M"/>
    <property type="match status" value="1"/>
</dbReference>
<dbReference type="InterPro" id="IPR019748">
    <property type="entry name" value="FERM_central"/>
</dbReference>
<evidence type="ECO:0000259" key="2">
    <source>
        <dbReference type="PROSITE" id="PS50057"/>
    </source>
</evidence>
<gene>
    <name evidence="3" type="ORF">SK128_021170</name>
</gene>
<feature type="domain" description="FERM" evidence="2">
    <location>
        <begin position="103"/>
        <end position="407"/>
    </location>
</feature>
<evidence type="ECO:0000256" key="1">
    <source>
        <dbReference type="SAM" id="MobiDB-lite"/>
    </source>
</evidence>
<protein>
    <recommendedName>
        <fullName evidence="2">FERM domain-containing protein</fullName>
    </recommendedName>
</protein>
<dbReference type="InterPro" id="IPR014352">
    <property type="entry name" value="FERM/acyl-CoA-bd_prot_sf"/>
</dbReference>
<sequence>MPGFLKRVPPKKPPRSRAMSVDNLLNAEAELCHSQQEDFPKKRRLVVRTPSRLYRFSGSNVDTANADCDLPSILGPEFIVRSKEPVVHLSLINCAQAQRGVVKRVTVVLVTGRRIEITCDPTVARVSHVLQAVLEEERLPLPHLLGLAVLGGGEFHFVAPQTKLHKVAPPGWRERHPTKDGLMQDNFTLHLRVIYYLKFNSVKDMDKASRQLLFLQLRHDILEGRIPISPDVLLQLAPLALQAEFGNQNEQDSGYFLPEHYVPESLLRGGHTSQLVEELHRQHAVLNGLHYTLAQTQFINKLQDTLHYGTHFYHVSQDKGRQQCWLGIGREGVVIVGDGPPSPKSLLCAALHPWSSVKRLSYASHRLTIAVKGPEKTIKIKFHLQENRSRHVFYLATVHQSFHRDSSTTPAQSQATASEFSSDNVQRNPVGTSSSDAHHRASSRASSVATTTRTSLSSAGTGDDLQSCGRHEDASVIGEGVEKMVSEPTSLKSVISGISAETKTSEVLSRAKFLSDLLWRGGGDESDEVFSADNFENEKQIQVQNQQNLQTADITRAQKSASPRIFHQRSKSNIENSSLGIKGANIIPELSREFGSDESLLKSPKKGTTVRMGTRVSAAALQKHRMRSLEGLVQLPSLEELNTSPTAVVVEYGGTYKEKKPYLVLVECLQAS</sequence>
<dbReference type="PANTHER" id="PTHR46900:SF2">
    <property type="entry name" value="TYROSINE-PROTEIN PHOSPHATASE NON-RECEPTOR TYPE 13"/>
    <property type="match status" value="1"/>
</dbReference>
<dbReference type="EMBL" id="JAXCGZ010022736">
    <property type="protein sequence ID" value="KAK7025529.1"/>
    <property type="molecule type" value="Genomic_DNA"/>
</dbReference>
<evidence type="ECO:0000313" key="4">
    <source>
        <dbReference type="Proteomes" id="UP001381693"/>
    </source>
</evidence>
<dbReference type="InterPro" id="IPR019749">
    <property type="entry name" value="Band_41_domain"/>
</dbReference>
<evidence type="ECO:0000313" key="3">
    <source>
        <dbReference type="EMBL" id="KAK7025529.1"/>
    </source>
</evidence>
<proteinExistence type="predicted"/>
<name>A0AAN8ZYE1_HALRR</name>
<dbReference type="AlphaFoldDB" id="A0AAN8ZYE1"/>
<feature type="compositionally biased region" description="Polar residues" evidence="1">
    <location>
        <begin position="407"/>
        <end position="431"/>
    </location>
</feature>
<dbReference type="Proteomes" id="UP001381693">
    <property type="component" value="Unassembled WGS sequence"/>
</dbReference>
<reference evidence="3 4" key="1">
    <citation type="submission" date="2023-11" db="EMBL/GenBank/DDBJ databases">
        <title>Halocaridina rubra genome assembly.</title>
        <authorList>
            <person name="Smith C."/>
        </authorList>
    </citation>
    <scope>NUCLEOTIDE SEQUENCE [LARGE SCALE GENOMIC DNA]</scope>
    <source>
        <strain evidence="3">EP-1</strain>
        <tissue evidence="3">Whole</tissue>
    </source>
</reference>
<dbReference type="Gene3D" id="1.20.80.10">
    <property type="match status" value="1"/>
</dbReference>
<dbReference type="Pfam" id="PF09380">
    <property type="entry name" value="FERM_C"/>
    <property type="match status" value="1"/>
</dbReference>